<evidence type="ECO:0000259" key="1">
    <source>
        <dbReference type="Pfam" id="PF13619"/>
    </source>
</evidence>
<organism evidence="2">
    <name type="scientific">Agromyces sp. G08B096</name>
    <dbReference type="NCBI Taxonomy" id="3156399"/>
    <lineage>
        <taxon>Bacteria</taxon>
        <taxon>Bacillati</taxon>
        <taxon>Actinomycetota</taxon>
        <taxon>Actinomycetes</taxon>
        <taxon>Micrococcales</taxon>
        <taxon>Microbacteriaceae</taxon>
        <taxon>Agromyces</taxon>
    </lineage>
</organism>
<dbReference type="RefSeq" id="WP_350349438.1">
    <property type="nucleotide sequence ID" value="NZ_CP158374.1"/>
</dbReference>
<dbReference type="InterPro" id="IPR025309">
    <property type="entry name" value="KTSC_dom"/>
</dbReference>
<protein>
    <submittedName>
        <fullName evidence="2">KTSC domain-containing protein</fullName>
    </submittedName>
</protein>
<name>A0AAU7WAI5_9MICO</name>
<dbReference type="EMBL" id="CP158374">
    <property type="protein sequence ID" value="XBX83435.1"/>
    <property type="molecule type" value="Genomic_DNA"/>
</dbReference>
<proteinExistence type="predicted"/>
<dbReference type="Pfam" id="PF13619">
    <property type="entry name" value="KTSC"/>
    <property type="match status" value="1"/>
</dbReference>
<accession>A0AAU7WAI5</accession>
<gene>
    <name evidence="2" type="ORF">ABIQ69_05845</name>
</gene>
<reference evidence="2" key="1">
    <citation type="submission" date="2024-05" db="EMBL/GenBank/DDBJ databases">
        <authorList>
            <person name="Yu L."/>
        </authorList>
    </citation>
    <scope>NUCLEOTIDE SEQUENCE</scope>
    <source>
        <strain evidence="2">G08B096</strain>
    </source>
</reference>
<sequence length="71" mass="8281">MARVPPIRSDALDGASYDPERRVLTVQFESGSVYEYFDVEPELALELEAAQPHPWRVVGERVKQHRFRRLN</sequence>
<evidence type="ECO:0000313" key="2">
    <source>
        <dbReference type="EMBL" id="XBX83435.1"/>
    </source>
</evidence>
<dbReference type="AlphaFoldDB" id="A0AAU7WAI5"/>
<feature type="domain" description="KTSC" evidence="1">
    <location>
        <begin position="9"/>
        <end position="51"/>
    </location>
</feature>